<accession>A0A3Q2PV29</accession>
<dbReference type="InterPro" id="IPR001304">
    <property type="entry name" value="C-type_lectin-like"/>
</dbReference>
<organism evidence="3 4">
    <name type="scientific">Fundulus heteroclitus</name>
    <name type="common">Killifish</name>
    <name type="synonym">Mummichog</name>
    <dbReference type="NCBI Taxonomy" id="8078"/>
    <lineage>
        <taxon>Eukaryota</taxon>
        <taxon>Metazoa</taxon>
        <taxon>Chordata</taxon>
        <taxon>Craniata</taxon>
        <taxon>Vertebrata</taxon>
        <taxon>Euteleostomi</taxon>
        <taxon>Actinopterygii</taxon>
        <taxon>Neopterygii</taxon>
        <taxon>Teleostei</taxon>
        <taxon>Neoteleostei</taxon>
        <taxon>Acanthomorphata</taxon>
        <taxon>Ovalentaria</taxon>
        <taxon>Atherinomorphae</taxon>
        <taxon>Cyprinodontiformes</taxon>
        <taxon>Fundulidae</taxon>
        <taxon>Fundulus</taxon>
    </lineage>
</organism>
<feature type="chain" id="PRO_5018695705" description="C-type lectin domain-containing protein" evidence="1">
    <location>
        <begin position="20"/>
        <end position="143"/>
    </location>
</feature>
<dbReference type="SMART" id="SM00034">
    <property type="entry name" value="CLECT"/>
    <property type="match status" value="1"/>
</dbReference>
<dbReference type="PROSITE" id="PS50041">
    <property type="entry name" value="C_TYPE_LECTIN_2"/>
    <property type="match status" value="1"/>
</dbReference>
<dbReference type="AlphaFoldDB" id="A0A3Q2PV29"/>
<evidence type="ECO:0000259" key="2">
    <source>
        <dbReference type="PROSITE" id="PS50041"/>
    </source>
</evidence>
<evidence type="ECO:0000256" key="1">
    <source>
        <dbReference type="SAM" id="SignalP"/>
    </source>
</evidence>
<sequence>GCRFGFLSLFLCRALSVHSTETDTTQKYHLIKEQKTWQKAQSYCREKHTDLVSGQKLLQDGELKEVMESVTIGTVIYFGLFRDSWRWSDGSSFSFRHWNNELINQRYDSGLCAVTVFDDEGRWKTDSCDVKKPFICYDGELFS</sequence>
<dbReference type="STRING" id="8078.ENSFHEP00000017551"/>
<dbReference type="PANTHER" id="PTHR45784">
    <property type="entry name" value="C-TYPE LECTIN DOMAIN FAMILY 20 MEMBER A-RELATED"/>
    <property type="match status" value="1"/>
</dbReference>
<dbReference type="Gene3D" id="3.10.100.10">
    <property type="entry name" value="Mannose-Binding Protein A, subunit A"/>
    <property type="match status" value="1"/>
</dbReference>
<evidence type="ECO:0000313" key="4">
    <source>
        <dbReference type="Proteomes" id="UP000265000"/>
    </source>
</evidence>
<feature type="domain" description="C-type lectin" evidence="2">
    <location>
        <begin position="28"/>
        <end position="137"/>
    </location>
</feature>
<reference evidence="3" key="2">
    <citation type="submission" date="2025-09" db="UniProtKB">
        <authorList>
            <consortium name="Ensembl"/>
        </authorList>
    </citation>
    <scope>IDENTIFICATION</scope>
</reference>
<evidence type="ECO:0000313" key="3">
    <source>
        <dbReference type="Ensembl" id="ENSFHEP00000017551.1"/>
    </source>
</evidence>
<dbReference type="Ensembl" id="ENSFHET00000034127.1">
    <property type="protein sequence ID" value="ENSFHEP00000017551.1"/>
    <property type="gene ID" value="ENSFHEG00000019287.1"/>
</dbReference>
<dbReference type="InterPro" id="IPR016187">
    <property type="entry name" value="CTDL_fold"/>
</dbReference>
<keyword evidence="1" id="KW-0732">Signal</keyword>
<reference evidence="3" key="1">
    <citation type="submission" date="2025-08" db="UniProtKB">
        <authorList>
            <consortium name="Ensembl"/>
        </authorList>
    </citation>
    <scope>IDENTIFICATION</scope>
</reference>
<dbReference type="Proteomes" id="UP000265000">
    <property type="component" value="Unplaced"/>
</dbReference>
<protein>
    <recommendedName>
        <fullName evidence="2">C-type lectin domain-containing protein</fullName>
    </recommendedName>
</protein>
<dbReference type="InterPro" id="IPR016186">
    <property type="entry name" value="C-type_lectin-like/link_sf"/>
</dbReference>
<dbReference type="PANTHER" id="PTHR45784:SF3">
    <property type="entry name" value="C-TYPE LECTIN DOMAIN FAMILY 4 MEMBER K-LIKE-RELATED"/>
    <property type="match status" value="1"/>
</dbReference>
<keyword evidence="4" id="KW-1185">Reference proteome</keyword>
<dbReference type="Pfam" id="PF00059">
    <property type="entry name" value="Lectin_C"/>
    <property type="match status" value="1"/>
</dbReference>
<feature type="signal peptide" evidence="1">
    <location>
        <begin position="1"/>
        <end position="19"/>
    </location>
</feature>
<dbReference type="GeneTree" id="ENSGT00940000174523"/>
<name>A0A3Q2PV29_FUNHE</name>
<proteinExistence type="predicted"/>
<dbReference type="SUPFAM" id="SSF56436">
    <property type="entry name" value="C-type lectin-like"/>
    <property type="match status" value="1"/>
</dbReference>